<accession>A0A086XSE9</accession>
<comment type="caution">
    <text evidence="1">The sequence shown here is derived from an EMBL/GenBank/DDBJ whole genome shotgun (WGS) entry which is preliminary data.</text>
</comment>
<reference evidence="1 2" key="1">
    <citation type="submission" date="2014-03" db="EMBL/GenBank/DDBJ databases">
        <title>Genome of Paenirhodobacter enshiensis DW2-9.</title>
        <authorList>
            <person name="Wang D."/>
            <person name="Wang G."/>
        </authorList>
    </citation>
    <scope>NUCLEOTIDE SEQUENCE [LARGE SCALE GENOMIC DNA]</scope>
    <source>
        <strain evidence="1 2">DW2-9</strain>
    </source>
</reference>
<evidence type="ECO:0000313" key="2">
    <source>
        <dbReference type="Proteomes" id="UP000028824"/>
    </source>
</evidence>
<evidence type="ECO:0000313" key="1">
    <source>
        <dbReference type="EMBL" id="KFI24949.1"/>
    </source>
</evidence>
<gene>
    <name evidence="1" type="ORF">CG50_07405</name>
</gene>
<dbReference type="EMBL" id="JFZB01000031">
    <property type="protein sequence ID" value="KFI24949.1"/>
    <property type="molecule type" value="Genomic_DNA"/>
</dbReference>
<dbReference type="Proteomes" id="UP000028824">
    <property type="component" value="Unassembled WGS sequence"/>
</dbReference>
<protein>
    <submittedName>
        <fullName evidence="1">Uncharacterized protein</fullName>
    </submittedName>
</protein>
<dbReference type="eggNOG" id="ENOG50337PV">
    <property type="taxonomic scope" value="Bacteria"/>
</dbReference>
<dbReference type="AlphaFoldDB" id="A0A086XSE9"/>
<organism evidence="1 2">
    <name type="scientific">Paenirhodobacter enshiensis</name>
    <dbReference type="NCBI Taxonomy" id="1105367"/>
    <lineage>
        <taxon>Bacteria</taxon>
        <taxon>Pseudomonadati</taxon>
        <taxon>Pseudomonadota</taxon>
        <taxon>Alphaproteobacteria</taxon>
        <taxon>Rhodobacterales</taxon>
        <taxon>Rhodobacter group</taxon>
        <taxon>Paenirhodobacter</taxon>
    </lineage>
</organism>
<proteinExistence type="predicted"/>
<sequence>MGGFHDGGADGALDDRLFEAAGTQKFMQASISAEPKAKIRKTLKRLREFGRDPKSLMYATSQKLPLIDQIQEELSDELDCRIVIRDGHYFQHQINGTPGALQAYKSYVAGAASYLDGVGAADTIPAIQGLPAKTLCVFLGQELDRRRGKSDLLEAVADSLILWSLEGTDPDKGVFLTLKEIEARVIEALPSAKTFFKGVLPNRVSELISKGDGGRKVNFHKKENGYCLPFETRKRIREENVEDEALKLQVSEIFRNRASENASLATDNSSLIEQCIAICHDVIHKSYHAQGLEIALFLEREEGSDSDLPSINDVLDQAISERGLAGKDAGLIAQVCLSILRGTYYNSTKEERRYLRKLSRTYVLLFMLKNEPRVVEYFRSMTSNFNLYVGADLIVRALSEHLLSKNDQMTKNALKLLKAAGSQLILTDKTLDEVWHHFRTTHLEFINNYQDVQNYMTFSLASQIDRILIRAFFYAKIERASRKKEPFGWANYLGQFLTVTEIARDTARGELREYLIHEFGFTFEDEKAMLSGIDPEQLYELAATIQKTRNKKGRDEASEEILCRNAALTVLRVYQRRKIEGERSGGNPYGFKTWWLTQQTRVQNATGPLIAKEGSRYMMRPEFVLHFLAALPSAKAVQTSYDRIFPTILGVKLGNRMDESAFKRIISKAREVYDDVDHSRAKVLLANASAQLQSDFLKRYEDSSFFSKV</sequence>
<keyword evidence="2" id="KW-1185">Reference proteome</keyword>
<name>A0A086XSE9_9RHOB</name>